<sequence>MKKRVVITGMGIITAHGIGKEITWKKIVSGASGIKEIESFDSSKYPGKCGGEAKQFTSASEIRNLNAARLDRASHLLIHASREALLESNVLPYIKNTNILLSLGTTLGGMISGELFHKEVLKKGLKKARISLLTDYLANCQAINLFREFQLKGNYNIFSNACASGTNAIGCAYNSIQSGLYKIAICGGYDTMSEFTFAGFSSLMAMTPTKCRPFDKNRNGLVLGEGVGILILEELEHAVKRNVRILGEIIGYGESSDAYHMTSPDPTGEFAFRAIMNALNDADNPKIDYINAHGTGTIYNDAQESNAILKAFGEETQNIPVSSIKPMVGHILGGAGAVEAIVSLLSIERKAVPPNINYCTPDPVCNLNISKETVYCDIKTVLSNSFGFGGTNATLILREYTWIG</sequence>
<evidence type="ECO:0000256" key="11">
    <source>
        <dbReference type="ARBA" id="ARBA00039445"/>
    </source>
</evidence>
<dbReference type="NCBIfam" id="NF005589">
    <property type="entry name" value="PRK07314.1"/>
    <property type="match status" value="1"/>
</dbReference>
<dbReference type="InterPro" id="IPR014030">
    <property type="entry name" value="Ketoacyl_synth_N"/>
</dbReference>
<proteinExistence type="inferred from homology"/>
<evidence type="ECO:0000256" key="8">
    <source>
        <dbReference type="ARBA" id="ARBA00022989"/>
    </source>
</evidence>
<dbReference type="PANTHER" id="PTHR11712:SF352">
    <property type="entry name" value="3-OXOACYL-[ACYL-CARRIER-PROTEIN] SYNTHASE"/>
    <property type="match status" value="1"/>
</dbReference>
<keyword evidence="7" id="KW-0812">Transmembrane</keyword>
<evidence type="ECO:0000256" key="5">
    <source>
        <dbReference type="ARBA" id="ARBA00022519"/>
    </source>
</evidence>
<protein>
    <recommendedName>
        <fullName evidence="11">Nodulation protein E</fullName>
    </recommendedName>
    <alternativeName>
        <fullName evidence="12">Host-specificity of nodulation protein B</fullName>
    </alternativeName>
</protein>
<evidence type="ECO:0000256" key="7">
    <source>
        <dbReference type="ARBA" id="ARBA00022692"/>
    </source>
</evidence>
<organism evidence="15">
    <name type="scientific">Kuenenia stuttgartiensis</name>
    <dbReference type="NCBI Taxonomy" id="174633"/>
    <lineage>
        <taxon>Bacteria</taxon>
        <taxon>Pseudomonadati</taxon>
        <taxon>Planctomycetota</taxon>
        <taxon>Candidatus Brocadiia</taxon>
        <taxon>Candidatus Brocadiales</taxon>
        <taxon>Candidatus Brocadiaceae</taxon>
        <taxon>Candidatus Kuenenia</taxon>
    </lineage>
</organism>
<keyword evidence="3" id="KW-0536">Nodulation</keyword>
<evidence type="ECO:0000256" key="9">
    <source>
        <dbReference type="ARBA" id="ARBA00023136"/>
    </source>
</evidence>
<dbReference type="SMART" id="SM00825">
    <property type="entry name" value="PKS_KS"/>
    <property type="match status" value="1"/>
</dbReference>
<accession>Q1Q272</accession>
<comment type="function">
    <text evidence="10">Proposed to synthesize NOD factor fatty acyl chain. Involved in the synthesis of a highly unsaturated fatty acid moiety, which forms part of a lipo-oligosaccharide that is responsible for host specificity.</text>
</comment>
<dbReference type="PROSITE" id="PS00606">
    <property type="entry name" value="KS3_1"/>
    <property type="match status" value="1"/>
</dbReference>
<evidence type="ECO:0000256" key="10">
    <source>
        <dbReference type="ARBA" id="ARBA00037576"/>
    </source>
</evidence>
<keyword evidence="5" id="KW-0997">Cell inner membrane</keyword>
<dbReference type="EMBL" id="CT573071">
    <property type="protein sequence ID" value="CAJ74110.1"/>
    <property type="molecule type" value="Genomic_DNA"/>
</dbReference>
<comment type="subcellular location">
    <subcellularLocation>
        <location evidence="1">Cell inner membrane</location>
    </subcellularLocation>
</comment>
<dbReference type="GO" id="GO:0004315">
    <property type="term" value="F:3-oxoacyl-[acyl-carrier-protein] synthase activity"/>
    <property type="evidence" value="ECO:0007669"/>
    <property type="project" value="InterPro"/>
</dbReference>
<reference evidence="15" key="1">
    <citation type="journal article" date="2006" name="Nature">
        <title>Deciphering the evolution and metabolism of an anammox bacterium from a community genome.</title>
        <authorList>
            <person name="Strous M."/>
            <person name="Pelletier E."/>
            <person name="Mangenot S."/>
            <person name="Rattei T."/>
            <person name="Lehner A."/>
            <person name="Taylor M.W."/>
            <person name="Horn M."/>
            <person name="Daims H."/>
            <person name="Bartol-Mavel D."/>
            <person name="Wincker P."/>
            <person name="Barbe V."/>
            <person name="Fonknechten N."/>
            <person name="Vallenet D."/>
            <person name="Segurens B."/>
            <person name="Schenowitz-Truong C."/>
            <person name="Medigue C."/>
            <person name="Collingro A."/>
            <person name="Snel B."/>
            <person name="Dutilh B.E."/>
            <person name="OpDenCamp H.J.M."/>
            <person name="vanDerDrift C."/>
            <person name="Cirpus I."/>
            <person name="vanDePas-Schoonen K.T."/>
            <person name="Harhangi H.R."/>
            <person name="vanNiftrik L."/>
            <person name="Schmid M."/>
            <person name="Keltjens J."/>
            <person name="vanDeVossenberg J."/>
            <person name="Kartal B."/>
            <person name="Meier H."/>
            <person name="Frishman D."/>
            <person name="Huynen M.A."/>
            <person name="Mewes H."/>
            <person name="Weissenbach J."/>
            <person name="Jetten M.S.M."/>
            <person name="Wagner M."/>
            <person name="LePaslier D."/>
        </authorList>
    </citation>
    <scope>NUCLEOTIDE SEQUENCE</scope>
</reference>
<keyword evidence="8" id="KW-1133">Transmembrane helix</keyword>
<keyword evidence="9" id="KW-0472">Membrane</keyword>
<dbReference type="InterPro" id="IPR018201">
    <property type="entry name" value="Ketoacyl_synth_AS"/>
</dbReference>
<evidence type="ECO:0000256" key="4">
    <source>
        <dbReference type="ARBA" id="ARBA00022475"/>
    </source>
</evidence>
<evidence type="ECO:0000256" key="1">
    <source>
        <dbReference type="ARBA" id="ARBA00004533"/>
    </source>
</evidence>
<dbReference type="GO" id="GO:0006633">
    <property type="term" value="P:fatty acid biosynthetic process"/>
    <property type="evidence" value="ECO:0007669"/>
    <property type="project" value="InterPro"/>
</dbReference>
<dbReference type="SUPFAM" id="SSF53901">
    <property type="entry name" value="Thiolase-like"/>
    <property type="match status" value="2"/>
</dbReference>
<evidence type="ECO:0000256" key="12">
    <source>
        <dbReference type="ARBA" id="ARBA00041756"/>
    </source>
</evidence>
<dbReference type="Gene3D" id="3.40.47.10">
    <property type="match status" value="1"/>
</dbReference>
<name>Q1Q272_KUEST</name>
<gene>
    <name evidence="15" type="primary">KasII</name>
    <name evidence="15" type="ORF">kuste3349</name>
</gene>
<evidence type="ECO:0000256" key="2">
    <source>
        <dbReference type="ARBA" id="ARBA00008467"/>
    </source>
</evidence>
<dbReference type="PANTHER" id="PTHR11712">
    <property type="entry name" value="POLYKETIDE SYNTHASE-RELATED"/>
    <property type="match status" value="1"/>
</dbReference>
<evidence type="ECO:0000313" key="15">
    <source>
        <dbReference type="EMBL" id="CAJ74110.1"/>
    </source>
</evidence>
<evidence type="ECO:0000256" key="13">
    <source>
        <dbReference type="RuleBase" id="RU003694"/>
    </source>
</evidence>
<dbReference type="RefSeq" id="WP_099324149.1">
    <property type="nucleotide sequence ID" value="NZ_CP049055.1"/>
</dbReference>
<evidence type="ECO:0000256" key="6">
    <source>
        <dbReference type="ARBA" id="ARBA00022679"/>
    </source>
</evidence>
<evidence type="ECO:0000256" key="3">
    <source>
        <dbReference type="ARBA" id="ARBA00022458"/>
    </source>
</evidence>
<reference evidence="15" key="2">
    <citation type="submission" date="2006-01" db="EMBL/GenBank/DDBJ databases">
        <authorList>
            <person name="Genoscope"/>
        </authorList>
    </citation>
    <scope>NUCLEOTIDE SEQUENCE</scope>
</reference>
<keyword evidence="15" id="KW-0012">Acyltransferase</keyword>
<dbReference type="AlphaFoldDB" id="Q1Q272"/>
<dbReference type="Pfam" id="PF00109">
    <property type="entry name" value="ketoacyl-synt"/>
    <property type="match status" value="1"/>
</dbReference>
<keyword evidence="6 13" id="KW-0808">Transferase</keyword>
<comment type="similarity">
    <text evidence="2 13">Belongs to the thiolase-like superfamily. Beta-ketoacyl-ACP synthases family.</text>
</comment>
<dbReference type="InterPro" id="IPR016039">
    <property type="entry name" value="Thiolase-like"/>
</dbReference>
<keyword evidence="4" id="KW-1003">Cell membrane</keyword>
<dbReference type="GO" id="GO:0005886">
    <property type="term" value="C:plasma membrane"/>
    <property type="evidence" value="ECO:0007669"/>
    <property type="project" value="UniProtKB-SubCell"/>
</dbReference>
<dbReference type="OrthoDB" id="9808669at2"/>
<dbReference type="PROSITE" id="PS52004">
    <property type="entry name" value="KS3_2"/>
    <property type="match status" value="1"/>
</dbReference>
<feature type="domain" description="Ketosynthase family 3 (KS3)" evidence="14">
    <location>
        <begin position="2"/>
        <end position="399"/>
    </location>
</feature>
<dbReference type="CDD" id="cd00834">
    <property type="entry name" value="KAS_I_II"/>
    <property type="match status" value="1"/>
</dbReference>
<dbReference type="InterPro" id="IPR020841">
    <property type="entry name" value="PKS_Beta-ketoAc_synthase_dom"/>
</dbReference>
<evidence type="ECO:0000259" key="14">
    <source>
        <dbReference type="PROSITE" id="PS52004"/>
    </source>
</evidence>
<dbReference type="InterPro" id="IPR000794">
    <property type="entry name" value="Beta-ketoacyl_synthase"/>
</dbReference>
<dbReference type="Pfam" id="PF02801">
    <property type="entry name" value="Ketoacyl-synt_C"/>
    <property type="match status" value="1"/>
</dbReference>
<dbReference type="InterPro" id="IPR014031">
    <property type="entry name" value="Ketoacyl_synth_C"/>
</dbReference>